<sequence length="434" mass="46557">MATSYVGSALRRALAVPIDALRILLRHWPALLTVIAVGLGLRQLVIWLAVTVSDYSPLAAALIVPLAPIVVMTSLITALWLVKPSLPYVSKALATPADGVQGRLLTVGGLLIPFLTVYASNGLLKEDTREYIYNATLAESSTRFLTADFGRVNFEFGWVLISLVVVSLIVRKLIGVFALGEKSVGWAGLSAYLEVLWMVTFSTVLTTWVANGRDWLATRAVIAPVIETANQVRDWSLELAGPVGALLSWVVTILSRADDVIIIPVAWLTLGATIYGTSLVVPSTKKKKRGPAHSKDSPRQFSELAVRQARSTIDTAAQPIVGPVKVTWSGLTKVAAAGLAPMVTFCLLFITAKAAEVGVLYTGRMLLGPRPMMEAAAFHPYIEVVGRMVYFIVAIVLIAPAIDRLLSATAPDEGPTQAPVQGPVELEDLTLAED</sequence>
<reference evidence="3" key="2">
    <citation type="submission" date="2015-05" db="EMBL/GenBank/DDBJ databases">
        <title>Complete genome sequence of Corynebacterium testudinoris DSM 44614, recovered from necrotic lesions in the mouth of a tortoise.</title>
        <authorList>
            <person name="Ruckert C."/>
            <person name="Albersmeier A."/>
            <person name="Winkler A."/>
            <person name="Tauch A."/>
        </authorList>
    </citation>
    <scope>NUCLEOTIDE SEQUENCE [LARGE SCALE GENOMIC DNA]</scope>
    <source>
        <strain evidence="3">DSM 44614</strain>
    </source>
</reference>
<accession>A0A0G3HDX4</accession>
<evidence type="ECO:0000256" key="1">
    <source>
        <dbReference type="SAM" id="Phobius"/>
    </source>
</evidence>
<evidence type="ECO:0000313" key="2">
    <source>
        <dbReference type="EMBL" id="AKK09342.1"/>
    </source>
</evidence>
<keyword evidence="1" id="KW-0812">Transmembrane</keyword>
<dbReference type="PATRIC" id="fig|136857.5.peg.1902"/>
<feature type="transmembrane region" description="Helical" evidence="1">
    <location>
        <begin position="103"/>
        <end position="124"/>
    </location>
</feature>
<protein>
    <submittedName>
        <fullName evidence="2">Uncharacterized protein</fullName>
    </submittedName>
</protein>
<dbReference type="RefSeq" id="WP_144413261.1">
    <property type="nucleotide sequence ID" value="NZ_CP011545.1"/>
</dbReference>
<feature type="transmembrane region" description="Helical" evidence="1">
    <location>
        <begin position="261"/>
        <end position="281"/>
    </location>
</feature>
<feature type="transmembrane region" description="Helical" evidence="1">
    <location>
        <begin position="58"/>
        <end position="82"/>
    </location>
</feature>
<dbReference type="STRING" id="136857.CTEST_09585"/>
<keyword evidence="1" id="KW-1133">Transmembrane helix</keyword>
<feature type="transmembrane region" description="Helical" evidence="1">
    <location>
        <begin position="191"/>
        <end position="210"/>
    </location>
</feature>
<feature type="transmembrane region" description="Helical" evidence="1">
    <location>
        <begin position="381"/>
        <end position="402"/>
    </location>
</feature>
<dbReference type="Proteomes" id="UP000035540">
    <property type="component" value="Chromosome"/>
</dbReference>
<feature type="transmembrane region" description="Helical" evidence="1">
    <location>
        <begin position="334"/>
        <end position="361"/>
    </location>
</feature>
<reference evidence="2 3" key="1">
    <citation type="journal article" date="2015" name="Genome Announc.">
        <title>Complete Genome Sequence of the Type Strain Corynebacterium testudinoris DSM 44614, Recovered from Necrotic Lesions in the Mouth of a Tortoise.</title>
        <authorList>
            <person name="Ruckert C."/>
            <person name="Kriete M."/>
            <person name="Jaenicke S."/>
            <person name="Winkler A."/>
            <person name="Tauch A."/>
        </authorList>
    </citation>
    <scope>NUCLEOTIDE SEQUENCE [LARGE SCALE GENOMIC DNA]</scope>
    <source>
        <strain evidence="2 3">DSM 44614</strain>
    </source>
</reference>
<gene>
    <name evidence="2" type="ORF">CTEST_09585</name>
</gene>
<evidence type="ECO:0000313" key="3">
    <source>
        <dbReference type="Proteomes" id="UP000035540"/>
    </source>
</evidence>
<keyword evidence="1" id="KW-0472">Membrane</keyword>
<dbReference type="AlphaFoldDB" id="A0A0G3HDX4"/>
<dbReference type="OrthoDB" id="3322395at2"/>
<keyword evidence="3" id="KW-1185">Reference proteome</keyword>
<dbReference type="KEGG" id="cted:CTEST_09585"/>
<organism evidence="2 3">
    <name type="scientific">Corynebacterium testudinoris</name>
    <dbReference type="NCBI Taxonomy" id="136857"/>
    <lineage>
        <taxon>Bacteria</taxon>
        <taxon>Bacillati</taxon>
        <taxon>Actinomycetota</taxon>
        <taxon>Actinomycetes</taxon>
        <taxon>Mycobacteriales</taxon>
        <taxon>Corynebacteriaceae</taxon>
        <taxon>Corynebacterium</taxon>
    </lineage>
</organism>
<name>A0A0G3HDX4_9CORY</name>
<feature type="transmembrane region" description="Helical" evidence="1">
    <location>
        <begin position="30"/>
        <end position="52"/>
    </location>
</feature>
<feature type="transmembrane region" description="Helical" evidence="1">
    <location>
        <begin position="156"/>
        <end position="179"/>
    </location>
</feature>
<proteinExistence type="predicted"/>
<dbReference type="EMBL" id="CP011545">
    <property type="protein sequence ID" value="AKK09342.1"/>
    <property type="molecule type" value="Genomic_DNA"/>
</dbReference>